<keyword evidence="2" id="KW-0012">Acyltransferase</keyword>
<evidence type="ECO:0000259" key="1">
    <source>
        <dbReference type="PROSITE" id="PS51186"/>
    </source>
</evidence>
<protein>
    <submittedName>
        <fullName evidence="2">GNAT family N-acetyltransferase</fullName>
        <ecNumber evidence="2">2.3.1.-</ecNumber>
    </submittedName>
</protein>
<proteinExistence type="predicted"/>
<dbReference type="RefSeq" id="WP_379766608.1">
    <property type="nucleotide sequence ID" value="NZ_JBHSMZ010000001.1"/>
</dbReference>
<dbReference type="CDD" id="cd04301">
    <property type="entry name" value="NAT_SF"/>
    <property type="match status" value="1"/>
</dbReference>
<dbReference type="Gene3D" id="3.40.630.30">
    <property type="match status" value="1"/>
</dbReference>
<organism evidence="2 3">
    <name type="scientific">Massilia aerilata</name>
    <dbReference type="NCBI Taxonomy" id="453817"/>
    <lineage>
        <taxon>Bacteria</taxon>
        <taxon>Pseudomonadati</taxon>
        <taxon>Pseudomonadota</taxon>
        <taxon>Betaproteobacteria</taxon>
        <taxon>Burkholderiales</taxon>
        <taxon>Oxalobacteraceae</taxon>
        <taxon>Telluria group</taxon>
        <taxon>Massilia</taxon>
    </lineage>
</organism>
<dbReference type="GO" id="GO:0016746">
    <property type="term" value="F:acyltransferase activity"/>
    <property type="evidence" value="ECO:0007669"/>
    <property type="project" value="UniProtKB-KW"/>
</dbReference>
<dbReference type="PANTHER" id="PTHR43451:SF1">
    <property type="entry name" value="ACETYLTRANSFERASE"/>
    <property type="match status" value="1"/>
</dbReference>
<dbReference type="InterPro" id="IPR016181">
    <property type="entry name" value="Acyl_CoA_acyltransferase"/>
</dbReference>
<dbReference type="EC" id="2.3.1.-" evidence="2"/>
<evidence type="ECO:0000313" key="3">
    <source>
        <dbReference type="Proteomes" id="UP001596086"/>
    </source>
</evidence>
<dbReference type="Proteomes" id="UP001596086">
    <property type="component" value="Unassembled WGS sequence"/>
</dbReference>
<name>A0ABW0RVD3_9BURK</name>
<dbReference type="Pfam" id="PF13673">
    <property type="entry name" value="Acetyltransf_10"/>
    <property type="match status" value="1"/>
</dbReference>
<comment type="caution">
    <text evidence="2">The sequence shown here is derived from an EMBL/GenBank/DDBJ whole genome shotgun (WGS) entry which is preliminary data.</text>
</comment>
<feature type="domain" description="N-acetyltransferase" evidence="1">
    <location>
        <begin position="1"/>
        <end position="155"/>
    </location>
</feature>
<dbReference type="InterPro" id="IPR052564">
    <property type="entry name" value="N-acetyltrans/Recomb-assoc"/>
</dbReference>
<keyword evidence="2" id="KW-0808">Transferase</keyword>
<dbReference type="SUPFAM" id="SSF55729">
    <property type="entry name" value="Acyl-CoA N-acyltransferases (Nat)"/>
    <property type="match status" value="1"/>
</dbReference>
<dbReference type="PROSITE" id="PS51186">
    <property type="entry name" value="GNAT"/>
    <property type="match status" value="1"/>
</dbReference>
<evidence type="ECO:0000313" key="2">
    <source>
        <dbReference type="EMBL" id="MFC5547403.1"/>
    </source>
</evidence>
<sequence>MKIRSLTPDDIPSACVLLRRAAEAFILHESTPADAAVFLAEQGEDGMRGFLAQGFVYHVAEVEGELAGFIAMRQRSHVYSLYVDRRFHRRGVARKLWETAREAALGPGHPGAFTVNASNHALPFYASLGFVPTAPTQDGIVRYNPMRLVLAQPALVDPA</sequence>
<keyword evidence="3" id="KW-1185">Reference proteome</keyword>
<accession>A0ABW0RVD3</accession>
<dbReference type="InterPro" id="IPR000182">
    <property type="entry name" value="GNAT_dom"/>
</dbReference>
<dbReference type="EMBL" id="JBHSMZ010000001">
    <property type="protein sequence ID" value="MFC5547403.1"/>
    <property type="molecule type" value="Genomic_DNA"/>
</dbReference>
<reference evidence="3" key="1">
    <citation type="journal article" date="2019" name="Int. J. Syst. Evol. Microbiol.">
        <title>The Global Catalogue of Microorganisms (GCM) 10K type strain sequencing project: providing services to taxonomists for standard genome sequencing and annotation.</title>
        <authorList>
            <consortium name="The Broad Institute Genomics Platform"/>
            <consortium name="The Broad Institute Genome Sequencing Center for Infectious Disease"/>
            <person name="Wu L."/>
            <person name="Ma J."/>
        </authorList>
    </citation>
    <scope>NUCLEOTIDE SEQUENCE [LARGE SCALE GENOMIC DNA]</scope>
    <source>
        <strain evidence="3">CGMCC 4.5798</strain>
    </source>
</reference>
<gene>
    <name evidence="2" type="ORF">ACFPO9_02600</name>
</gene>
<dbReference type="PANTHER" id="PTHR43451">
    <property type="entry name" value="ACETYLTRANSFERASE (GNAT) FAMILY PROTEIN"/>
    <property type="match status" value="1"/>
</dbReference>